<dbReference type="Proteomes" id="UP000184088">
    <property type="component" value="Unassembled WGS sequence"/>
</dbReference>
<organism evidence="2 3">
    <name type="scientific">Caldanaerobius fijiensis DSM 17918</name>
    <dbReference type="NCBI Taxonomy" id="1121256"/>
    <lineage>
        <taxon>Bacteria</taxon>
        <taxon>Bacillati</taxon>
        <taxon>Bacillota</taxon>
        <taxon>Clostridia</taxon>
        <taxon>Thermoanaerobacterales</taxon>
        <taxon>Thermoanaerobacteraceae</taxon>
        <taxon>Caldanaerobius</taxon>
    </lineage>
</organism>
<dbReference type="SUPFAM" id="SSF54913">
    <property type="entry name" value="GlnB-like"/>
    <property type="match status" value="1"/>
</dbReference>
<evidence type="ECO:0000313" key="2">
    <source>
        <dbReference type="EMBL" id="SHE73764.1"/>
    </source>
</evidence>
<dbReference type="InterPro" id="IPR011322">
    <property type="entry name" value="N-reg_PII-like_a/b"/>
</dbReference>
<dbReference type="GO" id="GO:0005524">
    <property type="term" value="F:ATP binding"/>
    <property type="evidence" value="ECO:0007669"/>
    <property type="project" value="TreeGrafter"/>
</dbReference>
<dbReference type="GO" id="GO:0030234">
    <property type="term" value="F:enzyme regulator activity"/>
    <property type="evidence" value="ECO:0007669"/>
    <property type="project" value="InterPro"/>
</dbReference>
<name>A0A1M4VXG6_9THEO</name>
<dbReference type="PROSITE" id="PS00638">
    <property type="entry name" value="PII_GLNB_CTER"/>
    <property type="match status" value="1"/>
</dbReference>
<dbReference type="InterPro" id="IPR017918">
    <property type="entry name" value="N-reg_PII_CS"/>
</dbReference>
<dbReference type="PANTHER" id="PTHR30115:SF11">
    <property type="entry name" value="NITROGEN REGULATORY PROTEIN P-II HOMOLOG"/>
    <property type="match status" value="1"/>
</dbReference>
<dbReference type="PANTHER" id="PTHR30115">
    <property type="entry name" value="NITROGEN REGULATORY PROTEIN P-II"/>
    <property type="match status" value="1"/>
</dbReference>
<gene>
    <name evidence="2" type="ORF">SAMN02746089_00699</name>
</gene>
<dbReference type="SMART" id="SM00938">
    <property type="entry name" value="P-II"/>
    <property type="match status" value="1"/>
</dbReference>
<proteinExistence type="inferred from homology"/>
<evidence type="ECO:0000256" key="1">
    <source>
        <dbReference type="RuleBase" id="RU003936"/>
    </source>
</evidence>
<comment type="similarity">
    <text evidence="1">Belongs to the P(II) protein family.</text>
</comment>
<dbReference type="AlphaFoldDB" id="A0A1M4VXG6"/>
<dbReference type="Pfam" id="PF00543">
    <property type="entry name" value="P-II"/>
    <property type="match status" value="1"/>
</dbReference>
<evidence type="ECO:0000313" key="3">
    <source>
        <dbReference type="Proteomes" id="UP000184088"/>
    </source>
</evidence>
<dbReference type="GO" id="GO:0006808">
    <property type="term" value="P:regulation of nitrogen utilization"/>
    <property type="evidence" value="ECO:0007669"/>
    <property type="project" value="InterPro"/>
</dbReference>
<dbReference type="STRING" id="1121256.SAMN02746089_00699"/>
<dbReference type="InterPro" id="IPR015867">
    <property type="entry name" value="N-reg_PII/ATP_PRibTrfase_C"/>
</dbReference>
<accession>A0A1M4VXG6</accession>
<protein>
    <submittedName>
        <fullName evidence="2">Nitrogen regulatory protein P-II family</fullName>
    </submittedName>
</protein>
<dbReference type="PROSITE" id="PS51343">
    <property type="entry name" value="PII_GLNB_DOM"/>
    <property type="match status" value="1"/>
</dbReference>
<keyword evidence="3" id="KW-1185">Reference proteome</keyword>
<sequence length="85" mass="9205">MTVSNVAGCGLQKGFTEVYRGTQLVINLLPKVKLEIVVKDAKVDDVVQIISRISRTGSVGDGKIFIYPVEQAIRIRTGETGDDAI</sequence>
<dbReference type="Gene3D" id="3.30.70.120">
    <property type="match status" value="1"/>
</dbReference>
<dbReference type="PRINTS" id="PR00340">
    <property type="entry name" value="PIIGLNB"/>
</dbReference>
<dbReference type="InterPro" id="IPR002187">
    <property type="entry name" value="N-reg_PII"/>
</dbReference>
<reference evidence="2 3" key="1">
    <citation type="submission" date="2016-11" db="EMBL/GenBank/DDBJ databases">
        <authorList>
            <person name="Jaros S."/>
            <person name="Januszkiewicz K."/>
            <person name="Wedrychowicz H."/>
        </authorList>
    </citation>
    <scope>NUCLEOTIDE SEQUENCE [LARGE SCALE GENOMIC DNA]</scope>
    <source>
        <strain evidence="2 3">DSM 17918</strain>
    </source>
</reference>
<dbReference type="EMBL" id="FQVH01000005">
    <property type="protein sequence ID" value="SHE73764.1"/>
    <property type="molecule type" value="Genomic_DNA"/>
</dbReference>
<dbReference type="GO" id="GO:0005829">
    <property type="term" value="C:cytosol"/>
    <property type="evidence" value="ECO:0007669"/>
    <property type="project" value="TreeGrafter"/>
</dbReference>